<protein>
    <submittedName>
        <fullName evidence="2">Uncharacterized protein</fullName>
    </submittedName>
</protein>
<accession>A0A7J0G496</accession>
<dbReference type="PANTHER" id="PTHR31099:SF28">
    <property type="entry name" value="F5J5.12"/>
    <property type="match status" value="1"/>
</dbReference>
<reference evidence="2 3" key="1">
    <citation type="submission" date="2019-07" db="EMBL/GenBank/DDBJ databases">
        <title>De Novo Assembly of kiwifruit Actinidia rufa.</title>
        <authorList>
            <person name="Sugita-Konishi S."/>
            <person name="Sato K."/>
            <person name="Mori E."/>
            <person name="Abe Y."/>
            <person name="Kisaki G."/>
            <person name="Hamano K."/>
            <person name="Suezawa K."/>
            <person name="Otani M."/>
            <person name="Fukuda T."/>
            <person name="Manabe T."/>
            <person name="Gomi K."/>
            <person name="Tabuchi M."/>
            <person name="Akimitsu K."/>
            <person name="Kataoka I."/>
        </authorList>
    </citation>
    <scope>NUCLEOTIDE SEQUENCE [LARGE SCALE GENOMIC DNA]</scope>
    <source>
        <strain evidence="3">cv. Fuchu</strain>
    </source>
</reference>
<organism evidence="2 3">
    <name type="scientific">Actinidia rufa</name>
    <dbReference type="NCBI Taxonomy" id="165716"/>
    <lineage>
        <taxon>Eukaryota</taxon>
        <taxon>Viridiplantae</taxon>
        <taxon>Streptophyta</taxon>
        <taxon>Embryophyta</taxon>
        <taxon>Tracheophyta</taxon>
        <taxon>Spermatophyta</taxon>
        <taxon>Magnoliopsida</taxon>
        <taxon>eudicotyledons</taxon>
        <taxon>Gunneridae</taxon>
        <taxon>Pentapetalae</taxon>
        <taxon>asterids</taxon>
        <taxon>Ericales</taxon>
        <taxon>Actinidiaceae</taxon>
        <taxon>Actinidia</taxon>
    </lineage>
</organism>
<dbReference type="EMBL" id="BJWL01000017">
    <property type="protein sequence ID" value="GFZ05610.1"/>
    <property type="molecule type" value="Genomic_DNA"/>
</dbReference>
<evidence type="ECO:0000313" key="3">
    <source>
        <dbReference type="Proteomes" id="UP000585474"/>
    </source>
</evidence>
<feature type="region of interest" description="Disordered" evidence="1">
    <location>
        <begin position="259"/>
        <end position="324"/>
    </location>
</feature>
<evidence type="ECO:0000256" key="1">
    <source>
        <dbReference type="SAM" id="MobiDB-lite"/>
    </source>
</evidence>
<name>A0A7J0G496_9ERIC</name>
<dbReference type="PANTHER" id="PTHR31099">
    <property type="entry name" value="OS06G0165300 PROTEIN"/>
    <property type="match status" value="1"/>
</dbReference>
<dbReference type="AlphaFoldDB" id="A0A7J0G496"/>
<dbReference type="Proteomes" id="UP000585474">
    <property type="component" value="Unassembled WGS sequence"/>
</dbReference>
<keyword evidence="3" id="KW-1185">Reference proteome</keyword>
<dbReference type="OrthoDB" id="687305at2759"/>
<sequence length="343" mass="37850">MEDKVTRHPSSLREDPSSPESSPSAIFPLFRKIMTPKDLEQLRKPCSIPSSIQIRLLEEGETIMSARPIEVAFYEAAFHFDIRLPIHLSIRMILHFYSTCPAQLVPNARRSVICVVVLWQYHKISLSLTKFRNLFGLYKNPKLEFRWLYFREFPKGLSGEAGAPRVLRLWAFQREGISTQSRSSSVLRPFAEALASHLSKWHLKKETTADGRANEQEGSSCGQQGISLKKLAQKVAKSKSESSAAKSILEKGVVIGEKRPREDSITSPSNKGKVVECPKGNKVVPPPEAKKKVPKSSDAASTRASPILKPEEGTSANLGTVLGPRASILGKPSVAEKILGGGE</sequence>
<gene>
    <name evidence="2" type="ORF">Acr_17g0011820</name>
</gene>
<feature type="region of interest" description="Disordered" evidence="1">
    <location>
        <begin position="1"/>
        <end position="24"/>
    </location>
</feature>
<comment type="caution">
    <text evidence="2">The sequence shown here is derived from an EMBL/GenBank/DDBJ whole genome shotgun (WGS) entry which is preliminary data.</text>
</comment>
<proteinExistence type="predicted"/>
<feature type="compositionally biased region" description="Basic and acidic residues" evidence="1">
    <location>
        <begin position="1"/>
        <end position="16"/>
    </location>
</feature>
<evidence type="ECO:0000313" key="2">
    <source>
        <dbReference type="EMBL" id="GFZ05610.1"/>
    </source>
</evidence>